<dbReference type="InterPro" id="IPR016187">
    <property type="entry name" value="CTDL_fold"/>
</dbReference>
<dbReference type="InterPro" id="IPR018378">
    <property type="entry name" value="C-type_lectin_CS"/>
</dbReference>
<dbReference type="InterPro" id="IPR036116">
    <property type="entry name" value="FN3_sf"/>
</dbReference>
<evidence type="ECO:0000259" key="2">
    <source>
        <dbReference type="PROSITE" id="PS50041"/>
    </source>
</evidence>
<dbReference type="Gene3D" id="3.10.100.10">
    <property type="entry name" value="Mannose-Binding Protein A, subunit A"/>
    <property type="match status" value="1"/>
</dbReference>
<dbReference type="InterPro" id="IPR001304">
    <property type="entry name" value="C-type_lectin-like"/>
</dbReference>
<dbReference type="PROSITE" id="PS50041">
    <property type="entry name" value="C_TYPE_LECTIN_2"/>
    <property type="match status" value="1"/>
</dbReference>
<sequence>MIDFACNLFPGSNANGDAVFVLVEQYLSWDEAQSHCRENYVDLASVRNSAENQRINTLAAGSEVWIGLRKPDDRWSDGTPIDFLFWDENEPDSIGDQQCFASNFGNGGKWSDKPCHRVLASVCYSVPNPGNLTAAEQTESSITVQWTEVHSSMTYILRLDGTEVNINASEVSHTISNLTAGTPYTFTVFTVYLNATSSGVKLTAATVPLNPEGLRPAGQDETSITLQWNQVNISDSYVL</sequence>
<reference evidence="4" key="2">
    <citation type="submission" date="2025-08" db="UniProtKB">
        <authorList>
            <consortium name="Ensembl"/>
        </authorList>
    </citation>
    <scope>IDENTIFICATION</scope>
</reference>
<dbReference type="PANTHER" id="PTHR45784">
    <property type="entry name" value="C-TYPE LECTIN DOMAIN FAMILY 20 MEMBER A-RELATED"/>
    <property type="match status" value="1"/>
</dbReference>
<dbReference type="Ensembl" id="ENSMMDT00005029691.1">
    <property type="protein sequence ID" value="ENSMMDP00005029005.1"/>
    <property type="gene ID" value="ENSMMDG00005013799.1"/>
</dbReference>
<dbReference type="Pfam" id="PF00041">
    <property type="entry name" value="fn3"/>
    <property type="match status" value="1"/>
</dbReference>
<dbReference type="SMART" id="SM00060">
    <property type="entry name" value="FN3"/>
    <property type="match status" value="1"/>
</dbReference>
<evidence type="ECO:0000256" key="1">
    <source>
        <dbReference type="ARBA" id="ARBA00023157"/>
    </source>
</evidence>
<dbReference type="CDD" id="cd00037">
    <property type="entry name" value="CLECT"/>
    <property type="match status" value="1"/>
</dbReference>
<dbReference type="SUPFAM" id="SSF56436">
    <property type="entry name" value="C-type lectin-like"/>
    <property type="match status" value="1"/>
</dbReference>
<proteinExistence type="predicted"/>
<dbReference type="InParanoid" id="A0A667YF61"/>
<dbReference type="PROSITE" id="PS00615">
    <property type="entry name" value="C_TYPE_LECTIN_1"/>
    <property type="match status" value="1"/>
</dbReference>
<dbReference type="Pfam" id="PF00059">
    <property type="entry name" value="Lectin_C"/>
    <property type="match status" value="1"/>
</dbReference>
<keyword evidence="5" id="KW-1185">Reference proteome</keyword>
<dbReference type="InterPro" id="IPR013783">
    <property type="entry name" value="Ig-like_fold"/>
</dbReference>
<dbReference type="SMART" id="SM00034">
    <property type="entry name" value="CLECT"/>
    <property type="match status" value="1"/>
</dbReference>
<dbReference type="CDD" id="cd00063">
    <property type="entry name" value="FN3"/>
    <property type="match status" value="1"/>
</dbReference>
<dbReference type="Proteomes" id="UP000472263">
    <property type="component" value="Chromosome 19"/>
</dbReference>
<reference evidence="4" key="3">
    <citation type="submission" date="2025-09" db="UniProtKB">
        <authorList>
            <consortium name="Ensembl"/>
        </authorList>
    </citation>
    <scope>IDENTIFICATION</scope>
</reference>
<feature type="domain" description="C-type lectin" evidence="2">
    <location>
        <begin position="15"/>
        <end position="124"/>
    </location>
</feature>
<evidence type="ECO:0000259" key="3">
    <source>
        <dbReference type="PROSITE" id="PS50853"/>
    </source>
</evidence>
<keyword evidence="1" id="KW-1015">Disulfide bond</keyword>
<reference evidence="4" key="1">
    <citation type="submission" date="2019-06" db="EMBL/GenBank/DDBJ databases">
        <authorList>
            <consortium name="Wellcome Sanger Institute Data Sharing"/>
        </authorList>
    </citation>
    <scope>NUCLEOTIDE SEQUENCE [LARGE SCALE GENOMIC DNA]</scope>
</reference>
<dbReference type="Gene3D" id="2.60.40.10">
    <property type="entry name" value="Immunoglobulins"/>
    <property type="match status" value="1"/>
</dbReference>
<dbReference type="InterPro" id="IPR016186">
    <property type="entry name" value="C-type_lectin-like/link_sf"/>
</dbReference>
<dbReference type="GeneTree" id="ENSGT00440000035843"/>
<dbReference type="PROSITE" id="PS50853">
    <property type="entry name" value="FN3"/>
    <property type="match status" value="1"/>
</dbReference>
<dbReference type="SUPFAM" id="SSF49265">
    <property type="entry name" value="Fibronectin type III"/>
    <property type="match status" value="1"/>
</dbReference>
<protein>
    <recommendedName>
        <fullName evidence="6">C-type lectin domain-containing protein</fullName>
    </recommendedName>
</protein>
<dbReference type="AlphaFoldDB" id="A0A667YF61"/>
<evidence type="ECO:0000313" key="4">
    <source>
        <dbReference type="Ensembl" id="ENSMMDP00005029005.1"/>
    </source>
</evidence>
<organism evidence="4 5">
    <name type="scientific">Myripristis murdjan</name>
    <name type="common">pinecone soldierfish</name>
    <dbReference type="NCBI Taxonomy" id="586833"/>
    <lineage>
        <taxon>Eukaryota</taxon>
        <taxon>Metazoa</taxon>
        <taxon>Chordata</taxon>
        <taxon>Craniata</taxon>
        <taxon>Vertebrata</taxon>
        <taxon>Euteleostomi</taxon>
        <taxon>Actinopterygii</taxon>
        <taxon>Neopterygii</taxon>
        <taxon>Teleostei</taxon>
        <taxon>Neoteleostei</taxon>
        <taxon>Acanthomorphata</taxon>
        <taxon>Holocentriformes</taxon>
        <taxon>Holocentridae</taxon>
        <taxon>Myripristis</taxon>
    </lineage>
</organism>
<dbReference type="PANTHER" id="PTHR45784:SF3">
    <property type="entry name" value="C-TYPE LECTIN DOMAIN FAMILY 4 MEMBER K-LIKE-RELATED"/>
    <property type="match status" value="1"/>
</dbReference>
<dbReference type="InterPro" id="IPR003961">
    <property type="entry name" value="FN3_dom"/>
</dbReference>
<feature type="domain" description="Fibronectin type-III" evidence="3">
    <location>
        <begin position="128"/>
        <end position="210"/>
    </location>
</feature>
<name>A0A667YF61_9TELE</name>
<accession>A0A667YF61</accession>
<evidence type="ECO:0000313" key="5">
    <source>
        <dbReference type="Proteomes" id="UP000472263"/>
    </source>
</evidence>
<evidence type="ECO:0008006" key="6">
    <source>
        <dbReference type="Google" id="ProtNLM"/>
    </source>
</evidence>